<dbReference type="Proteomes" id="UP000887565">
    <property type="component" value="Unplaced"/>
</dbReference>
<dbReference type="WBParaSite" id="nRc.2.0.1.t43316-RA">
    <property type="protein sequence ID" value="nRc.2.0.1.t43316-RA"/>
    <property type="gene ID" value="nRc.2.0.1.g43316"/>
</dbReference>
<organism evidence="1 2">
    <name type="scientific">Romanomermis culicivorax</name>
    <name type="common">Nematode worm</name>
    <dbReference type="NCBI Taxonomy" id="13658"/>
    <lineage>
        <taxon>Eukaryota</taxon>
        <taxon>Metazoa</taxon>
        <taxon>Ecdysozoa</taxon>
        <taxon>Nematoda</taxon>
        <taxon>Enoplea</taxon>
        <taxon>Dorylaimia</taxon>
        <taxon>Mermithida</taxon>
        <taxon>Mermithoidea</taxon>
        <taxon>Mermithidae</taxon>
        <taxon>Romanomermis</taxon>
    </lineage>
</organism>
<accession>A0A915KWX9</accession>
<keyword evidence="1" id="KW-1185">Reference proteome</keyword>
<proteinExistence type="predicted"/>
<dbReference type="AlphaFoldDB" id="A0A915KWX9"/>
<evidence type="ECO:0000313" key="1">
    <source>
        <dbReference type="Proteomes" id="UP000887565"/>
    </source>
</evidence>
<reference evidence="2" key="1">
    <citation type="submission" date="2022-11" db="UniProtKB">
        <authorList>
            <consortium name="WormBaseParasite"/>
        </authorList>
    </citation>
    <scope>IDENTIFICATION</scope>
</reference>
<name>A0A915KWX9_ROMCU</name>
<protein>
    <submittedName>
        <fullName evidence="2">Uncharacterized protein</fullName>
    </submittedName>
</protein>
<sequence length="125" mass="14140">MNICVKRQVIDRGCGNTGVLNGTTLRKNFLMVSCPAGALKSKMAKDICLFRRNGTKPIANSLERSKKIDDNLQPAERNKNFYLFGNAVSLHSVPFRRKRLVTDSENIRMFGYAPKMLKKTFVATR</sequence>
<evidence type="ECO:0000313" key="2">
    <source>
        <dbReference type="WBParaSite" id="nRc.2.0.1.t43316-RA"/>
    </source>
</evidence>